<organism evidence="2 3">
    <name type="scientific">Chelativorans salis</name>
    <dbReference type="NCBI Taxonomy" id="2978478"/>
    <lineage>
        <taxon>Bacteria</taxon>
        <taxon>Pseudomonadati</taxon>
        <taxon>Pseudomonadota</taxon>
        <taxon>Alphaproteobacteria</taxon>
        <taxon>Hyphomicrobiales</taxon>
        <taxon>Phyllobacteriaceae</taxon>
        <taxon>Chelativorans</taxon>
    </lineage>
</organism>
<sequence length="143" mass="14900">MVKSKTDTAASAAENVQEKAAEFAQSAKAEATRRAEGAKFSLSEEIASVASALKVASGEFSDESTESKTFNQLAEALSGASEAIRQKNLSEMVSDLNGFARRNPAAFLGTAALLGFMGSRFARASGEAAKDRTEVQDSSEAAP</sequence>
<protein>
    <submittedName>
        <fullName evidence="2">Uncharacterized protein</fullName>
    </submittedName>
</protein>
<keyword evidence="3" id="KW-1185">Reference proteome</keyword>
<gene>
    <name evidence="2" type="ORF">N5A92_03510</name>
</gene>
<evidence type="ECO:0000256" key="1">
    <source>
        <dbReference type="SAM" id="MobiDB-lite"/>
    </source>
</evidence>
<proteinExistence type="predicted"/>
<dbReference type="Proteomes" id="UP001320831">
    <property type="component" value="Unassembled WGS sequence"/>
</dbReference>
<evidence type="ECO:0000313" key="3">
    <source>
        <dbReference type="Proteomes" id="UP001320831"/>
    </source>
</evidence>
<name>A0ABT2LHQ7_9HYPH</name>
<evidence type="ECO:0000313" key="2">
    <source>
        <dbReference type="EMBL" id="MCT7374096.1"/>
    </source>
</evidence>
<feature type="region of interest" description="Disordered" evidence="1">
    <location>
        <begin position="1"/>
        <end position="28"/>
    </location>
</feature>
<dbReference type="EMBL" id="JAOCZP010000001">
    <property type="protein sequence ID" value="MCT7374096.1"/>
    <property type="molecule type" value="Genomic_DNA"/>
</dbReference>
<accession>A0ABT2LHQ7</accession>
<reference evidence="2 3" key="1">
    <citation type="submission" date="2022-09" db="EMBL/GenBank/DDBJ databases">
        <title>Chelativorans salina sp. nov., a novel slightly halophilic bacterium isolated from a saline lake sediment enrichment.</title>
        <authorList>
            <person name="Gao L."/>
            <person name="Fang B.-Z."/>
            <person name="Li W.-J."/>
        </authorList>
    </citation>
    <scope>NUCLEOTIDE SEQUENCE [LARGE SCALE GENOMIC DNA]</scope>
    <source>
        <strain evidence="2 3">EGI FJ00035</strain>
    </source>
</reference>
<dbReference type="RefSeq" id="WP_260900449.1">
    <property type="nucleotide sequence ID" value="NZ_JAOCZP010000001.1"/>
</dbReference>
<comment type="caution">
    <text evidence="2">The sequence shown here is derived from an EMBL/GenBank/DDBJ whole genome shotgun (WGS) entry which is preliminary data.</text>
</comment>